<accession>A0ACB7IM74</accession>
<organism evidence="1 2">
    <name type="scientific">Pleurotus cornucopiae</name>
    <name type="common">Cornucopia mushroom</name>
    <dbReference type="NCBI Taxonomy" id="5321"/>
    <lineage>
        <taxon>Eukaryota</taxon>
        <taxon>Fungi</taxon>
        <taxon>Dikarya</taxon>
        <taxon>Basidiomycota</taxon>
        <taxon>Agaricomycotina</taxon>
        <taxon>Agaricomycetes</taxon>
        <taxon>Agaricomycetidae</taxon>
        <taxon>Agaricales</taxon>
        <taxon>Pleurotineae</taxon>
        <taxon>Pleurotaceae</taxon>
        <taxon>Pleurotus</taxon>
    </lineage>
</organism>
<dbReference type="EMBL" id="WQMT02000009">
    <property type="protein sequence ID" value="KAG9219307.1"/>
    <property type="molecule type" value="Genomic_DNA"/>
</dbReference>
<evidence type="ECO:0000313" key="1">
    <source>
        <dbReference type="EMBL" id="KAG9219307.1"/>
    </source>
</evidence>
<gene>
    <name evidence="1" type="ORF">CCMSSC00406_0001717</name>
</gene>
<name>A0ACB7IM74_PLECO</name>
<reference evidence="1 2" key="1">
    <citation type="journal article" date="2021" name="Appl. Environ. Microbiol.">
        <title>Genetic linkage and physical mapping for an oyster mushroom Pleurotus cornucopiae and QTL analysis for the trait cap color.</title>
        <authorList>
            <person name="Zhang Y."/>
            <person name="Gao W."/>
            <person name="Sonnenberg A."/>
            <person name="Chen Q."/>
            <person name="Zhang J."/>
            <person name="Huang C."/>
        </authorList>
    </citation>
    <scope>NUCLEOTIDE SEQUENCE [LARGE SCALE GENOMIC DNA]</scope>
    <source>
        <strain evidence="1">CCMSSC00406</strain>
    </source>
</reference>
<proteinExistence type="predicted"/>
<dbReference type="Proteomes" id="UP000824881">
    <property type="component" value="Unassembled WGS sequence"/>
</dbReference>
<evidence type="ECO:0000313" key="2">
    <source>
        <dbReference type="Proteomes" id="UP000824881"/>
    </source>
</evidence>
<keyword evidence="2" id="KW-1185">Reference proteome</keyword>
<comment type="caution">
    <text evidence="1">The sequence shown here is derived from an EMBL/GenBank/DDBJ whole genome shotgun (WGS) entry which is preliminary data.</text>
</comment>
<protein>
    <submittedName>
        <fullName evidence="1">Uncharacterized protein</fullName>
    </submittedName>
</protein>
<sequence length="477" mass="52641">MVVSPPLPLEIVSTILRALDAQGEGEGARDALLNCSSVCTGWRGPRISGRISSDREFECDFDAPRLSAILRMLPNLHELSCAFARTTSLRRTLVPVAFTLATKPRMGTLHLKGTQRDPEAVLRVLAEVAGAVREVRLEEVGIESDEEDEDSWHEEGEDEGNDDGKEDGGKESKEEVVEDDDFVPVDTADGPICMFALEKLVVISCDDLPFDSESLHMPSLRTLSCTYEELPQLRDCMPAACALHTLVLSDIPEVQYGECFCTELDYATWRKEYVFDPFSVEHLCVRWCHRGYLSRGRTIAYALNDSVRLSGAKHLEVVVSLSLPGDLLRLVRRGGDHAGTDADDDDDDDDDRAGDGDGDGGYGGDDGGGYGVQAMLDDLEASILNGYRRQPFKRVTITVVFVADSGDGDKARYVDVDAAGAEDGGDGNGWKENEKDVWKDEEKDKAYVSKKFEERFVVLRRLVKLDIRVGMPPVMHL</sequence>